<dbReference type="PANTHER" id="PTHR33164:SF95">
    <property type="entry name" value="TRANSCRIPTIONAL REGULATOR"/>
    <property type="match status" value="1"/>
</dbReference>
<dbReference type="Pfam" id="PF01047">
    <property type="entry name" value="MarR"/>
    <property type="match status" value="1"/>
</dbReference>
<dbReference type="InterPro" id="IPR036390">
    <property type="entry name" value="WH_DNA-bd_sf"/>
</dbReference>
<dbReference type="AlphaFoldDB" id="A0A1T4VRS2"/>
<gene>
    <name evidence="2" type="ORF">SAMN02745130_00070</name>
</gene>
<name>A0A1T4VRS2_9GAMM</name>
<evidence type="ECO:0000313" key="2">
    <source>
        <dbReference type="EMBL" id="SKA67619.1"/>
    </source>
</evidence>
<feature type="domain" description="HTH marR-type" evidence="1">
    <location>
        <begin position="1"/>
        <end position="138"/>
    </location>
</feature>
<dbReference type="STRING" id="92487.SAMN02745130_00070"/>
<organism evidence="2 3">
    <name type="scientific">Thiothrix eikelboomii</name>
    <dbReference type="NCBI Taxonomy" id="92487"/>
    <lineage>
        <taxon>Bacteria</taxon>
        <taxon>Pseudomonadati</taxon>
        <taxon>Pseudomonadota</taxon>
        <taxon>Gammaproteobacteria</taxon>
        <taxon>Thiotrichales</taxon>
        <taxon>Thiotrichaceae</taxon>
        <taxon>Thiothrix</taxon>
    </lineage>
</organism>
<dbReference type="Gene3D" id="1.10.10.10">
    <property type="entry name" value="Winged helix-like DNA-binding domain superfamily/Winged helix DNA-binding domain"/>
    <property type="match status" value="1"/>
</dbReference>
<proteinExistence type="predicted"/>
<dbReference type="PRINTS" id="PR00598">
    <property type="entry name" value="HTHMARR"/>
</dbReference>
<dbReference type="InterPro" id="IPR039422">
    <property type="entry name" value="MarR/SlyA-like"/>
</dbReference>
<dbReference type="SUPFAM" id="SSF46785">
    <property type="entry name" value="Winged helix' DNA-binding domain"/>
    <property type="match status" value="1"/>
</dbReference>
<evidence type="ECO:0000259" key="1">
    <source>
        <dbReference type="PROSITE" id="PS50995"/>
    </source>
</evidence>
<dbReference type="GO" id="GO:0006950">
    <property type="term" value="P:response to stress"/>
    <property type="evidence" value="ECO:0007669"/>
    <property type="project" value="TreeGrafter"/>
</dbReference>
<dbReference type="InterPro" id="IPR036388">
    <property type="entry name" value="WH-like_DNA-bd_sf"/>
</dbReference>
<dbReference type="PANTHER" id="PTHR33164">
    <property type="entry name" value="TRANSCRIPTIONAL REGULATOR, MARR FAMILY"/>
    <property type="match status" value="1"/>
</dbReference>
<dbReference type="GO" id="GO:0003700">
    <property type="term" value="F:DNA-binding transcription factor activity"/>
    <property type="evidence" value="ECO:0007669"/>
    <property type="project" value="InterPro"/>
</dbReference>
<dbReference type="InterPro" id="IPR000835">
    <property type="entry name" value="HTH_MarR-typ"/>
</dbReference>
<protein>
    <submittedName>
        <fullName evidence="2">Transcriptional regulator, MarR family</fullName>
    </submittedName>
</protein>
<evidence type="ECO:0000313" key="3">
    <source>
        <dbReference type="Proteomes" id="UP000190460"/>
    </source>
</evidence>
<dbReference type="EMBL" id="FUYB01000001">
    <property type="protein sequence ID" value="SKA67619.1"/>
    <property type="molecule type" value="Genomic_DNA"/>
</dbReference>
<dbReference type="SMART" id="SM00347">
    <property type="entry name" value="HTH_MARR"/>
    <property type="match status" value="1"/>
</dbReference>
<dbReference type="Proteomes" id="UP000190460">
    <property type="component" value="Unassembled WGS sequence"/>
</dbReference>
<sequence length="155" mass="16898">MLSGFAALPGHLLRRCHQIAVAIFLDECSVYDLTPLQFAVLIVLTEQGPQDQVSLGGETALDRTTITVVVRNLEERGLILRDKSGRDQRSKIVSITAAGQALLNQVLPAVQQAQDRIMAPLTPEEGAQLLNLLEKLAEGNNALSRAPVRKRKVKP</sequence>
<keyword evidence="3" id="KW-1185">Reference proteome</keyword>
<dbReference type="PROSITE" id="PS50995">
    <property type="entry name" value="HTH_MARR_2"/>
    <property type="match status" value="1"/>
</dbReference>
<accession>A0A1T4VRS2</accession>
<reference evidence="2 3" key="1">
    <citation type="submission" date="2017-02" db="EMBL/GenBank/DDBJ databases">
        <authorList>
            <person name="Peterson S.W."/>
        </authorList>
    </citation>
    <scope>NUCLEOTIDE SEQUENCE [LARGE SCALE GENOMIC DNA]</scope>
    <source>
        <strain evidence="2 3">ATCC 49788</strain>
    </source>
</reference>